<dbReference type="STRING" id="5601.A0A0D2CBP3"/>
<sequence>MSRISLDLASSAHNGPAHSPTSPTPPLSAMHAVRHASTMASSKIPRIAVVGAGIAGLRCTDVLARSGVMVTLFEARDRIGGRVHQVESAGHLVDMGPNWIHGTKGNPIMRLAEQTRTVVMEPEERQALFDAEGVKRADSEAVDLSAKMWELVVDAFKYSDENSARIDPQESLFEHFRARVDQEEGLDQRQRDDLLREAQMWGPFVGDAVETQSLKFFFLEECIEGENVFVASTYRDILREVGRTATSNGANVELRLGTEIVHFDLGPGTVTNGEGSSDNDSHRNGDTNMNSNGEDGQHHSNISTVTITTSSGQKHTFDEVIVTCPLGWLKQNHESAFTPRLPRRLASAISNINYGRLEKLYVTFPRAFWLSNDDDPSSYPVFTHFHDPAYIPHPPDEAWNQSVVSLAHLPPPIAHPTLLFYMYGACGARLVKATADLPPHGAEYNSTLDGFARPFYSRLPNYTPSNPSCTPTSFVMTRWQADRFAGNGSYCNFQVGLERGDEDIECMRDAGGLAGRGLWLAGEHTAPFIALGTTTGAWWSGEAVARRVCRKYGVEVAEEDKQDQQDGLGLEVNGINGEEAGKKELDKNRLDGANLSGLAI</sequence>
<dbReference type="Gene3D" id="3.90.660.10">
    <property type="match status" value="1"/>
</dbReference>
<evidence type="ECO:0000259" key="2">
    <source>
        <dbReference type="Pfam" id="PF01593"/>
    </source>
</evidence>
<dbReference type="GO" id="GO:0016491">
    <property type="term" value="F:oxidoreductase activity"/>
    <property type="evidence" value="ECO:0007669"/>
    <property type="project" value="InterPro"/>
</dbReference>
<dbReference type="GO" id="GO:0003682">
    <property type="term" value="F:chromatin binding"/>
    <property type="evidence" value="ECO:0007669"/>
    <property type="project" value="TreeGrafter"/>
</dbReference>
<feature type="region of interest" description="Disordered" evidence="1">
    <location>
        <begin position="265"/>
        <end position="300"/>
    </location>
</feature>
<evidence type="ECO:0000256" key="1">
    <source>
        <dbReference type="SAM" id="MobiDB-lite"/>
    </source>
</evidence>
<feature type="region of interest" description="Disordered" evidence="1">
    <location>
        <begin position="9"/>
        <end position="28"/>
    </location>
</feature>
<accession>A0A0D2CBP3</accession>
<protein>
    <recommendedName>
        <fullName evidence="2">Amine oxidase domain-containing protein</fullName>
    </recommendedName>
</protein>
<dbReference type="InterPro" id="IPR050281">
    <property type="entry name" value="Flavin_monoamine_oxidase"/>
</dbReference>
<proteinExistence type="predicted"/>
<evidence type="ECO:0000313" key="3">
    <source>
        <dbReference type="EMBL" id="KIW62426.1"/>
    </source>
</evidence>
<evidence type="ECO:0000313" key="4">
    <source>
        <dbReference type="Proteomes" id="UP000054266"/>
    </source>
</evidence>
<feature type="domain" description="Amine oxidase" evidence="2">
    <location>
        <begin position="54"/>
        <end position="548"/>
    </location>
</feature>
<dbReference type="SUPFAM" id="SSF51905">
    <property type="entry name" value="FAD/NAD(P)-binding domain"/>
    <property type="match status" value="1"/>
</dbReference>
<gene>
    <name evidence="3" type="ORF">PV04_10600</name>
</gene>
<dbReference type="Proteomes" id="UP000054266">
    <property type="component" value="Unassembled WGS sequence"/>
</dbReference>
<dbReference type="PANTHER" id="PTHR10742:SF414">
    <property type="entry name" value="CONTAINING AMINE OXIDASE, PUTATIVE (AFU_ORTHOLOGUE AFUA_3G12150)-RELATED"/>
    <property type="match status" value="1"/>
</dbReference>
<dbReference type="SUPFAM" id="SSF54373">
    <property type="entry name" value="FAD-linked reductases, C-terminal domain"/>
    <property type="match status" value="1"/>
</dbReference>
<reference evidence="3 4" key="1">
    <citation type="submission" date="2015-01" db="EMBL/GenBank/DDBJ databases">
        <title>The Genome Sequence of Capronia semiimmersa CBS27337.</title>
        <authorList>
            <consortium name="The Broad Institute Genomics Platform"/>
            <person name="Cuomo C."/>
            <person name="de Hoog S."/>
            <person name="Gorbushina A."/>
            <person name="Stielow B."/>
            <person name="Teixiera M."/>
            <person name="Abouelleil A."/>
            <person name="Chapman S.B."/>
            <person name="Priest M."/>
            <person name="Young S.K."/>
            <person name="Wortman J."/>
            <person name="Nusbaum C."/>
            <person name="Birren B."/>
        </authorList>
    </citation>
    <scope>NUCLEOTIDE SEQUENCE [LARGE SCALE GENOMIC DNA]</scope>
    <source>
        <strain evidence="3 4">CBS 27337</strain>
    </source>
</reference>
<dbReference type="PRINTS" id="PR00419">
    <property type="entry name" value="ADXRDTASE"/>
</dbReference>
<dbReference type="PANTHER" id="PTHR10742">
    <property type="entry name" value="FLAVIN MONOAMINE OXIDASE"/>
    <property type="match status" value="1"/>
</dbReference>
<dbReference type="AlphaFoldDB" id="A0A0D2CBP3"/>
<keyword evidence="4" id="KW-1185">Reference proteome</keyword>
<dbReference type="GO" id="GO:0006338">
    <property type="term" value="P:chromatin remodeling"/>
    <property type="evidence" value="ECO:0007669"/>
    <property type="project" value="TreeGrafter"/>
</dbReference>
<dbReference type="HOGENOM" id="CLU_004498_7_1_1"/>
<organism evidence="3 4">
    <name type="scientific">Phialophora macrospora</name>
    <dbReference type="NCBI Taxonomy" id="1851006"/>
    <lineage>
        <taxon>Eukaryota</taxon>
        <taxon>Fungi</taxon>
        <taxon>Dikarya</taxon>
        <taxon>Ascomycota</taxon>
        <taxon>Pezizomycotina</taxon>
        <taxon>Eurotiomycetes</taxon>
        <taxon>Chaetothyriomycetidae</taxon>
        <taxon>Chaetothyriales</taxon>
        <taxon>Herpotrichiellaceae</taxon>
        <taxon>Phialophora</taxon>
    </lineage>
</organism>
<name>A0A0D2CBP3_9EURO</name>
<dbReference type="InterPro" id="IPR036188">
    <property type="entry name" value="FAD/NAD-bd_sf"/>
</dbReference>
<dbReference type="Pfam" id="PF01593">
    <property type="entry name" value="Amino_oxidase"/>
    <property type="match status" value="1"/>
</dbReference>
<feature type="compositionally biased region" description="Polar residues" evidence="1">
    <location>
        <begin position="269"/>
        <end position="278"/>
    </location>
</feature>
<dbReference type="InterPro" id="IPR002937">
    <property type="entry name" value="Amino_oxidase"/>
</dbReference>
<dbReference type="Gene3D" id="3.50.50.60">
    <property type="entry name" value="FAD/NAD(P)-binding domain"/>
    <property type="match status" value="1"/>
</dbReference>
<dbReference type="EMBL" id="KN846963">
    <property type="protein sequence ID" value="KIW62426.1"/>
    <property type="molecule type" value="Genomic_DNA"/>
</dbReference>
<dbReference type="GO" id="GO:0050660">
    <property type="term" value="F:flavin adenine dinucleotide binding"/>
    <property type="evidence" value="ECO:0007669"/>
    <property type="project" value="TreeGrafter"/>
</dbReference>